<dbReference type="GO" id="GO:0030245">
    <property type="term" value="P:cellulose catabolic process"/>
    <property type="evidence" value="ECO:0007669"/>
    <property type="project" value="UniProtKB-KW"/>
</dbReference>
<evidence type="ECO:0000256" key="4">
    <source>
        <dbReference type="ARBA" id="ARBA00023001"/>
    </source>
</evidence>
<keyword evidence="7 9" id="KW-0326">Glycosidase</keyword>
<sequence>MAPSTLVASLLFGLAAAQGLSNKPEVHPKLTTWKCTTAGGCKEQKSAVVLDSMSHPIKSSVSKGCGDWGKGADPTACPDQATCAKNCIMDGISDYESLGVTTSGGNLNMKLYGKNGVSSPRLYLLAEGEKEYELLHLVGKEFTFDVDVSKLPCGMNGALYLSEMEAKGGQGDLNKGGAAYGTGYCDAQCYVTPWVNGVGNIKGEGICCNELDIWEANARSTQLAPHTCSKPGLYRCNGDECGRTGVCDKNGCGNNPYANGEKSYYGPSASSKVDTSKPFTVVTQFPSKNGTLTEIVRKYVQNGKVIENAAVKATGPFNDAYCSKQNAKTFMDLGAMKGMGESLDRGMVLAMSIWWDEGGFMTWLDSGNAGPCNATEGDPKNIVKVQPAPAVVFSQIKWGDIGSTFKSSTRKHRPATHPHPGFHGQ</sequence>
<evidence type="ECO:0000313" key="13">
    <source>
        <dbReference type="Proteomes" id="UP000799444"/>
    </source>
</evidence>
<dbReference type="EC" id="3.2.1.-" evidence="9"/>
<name>A0A9P4QWG1_9PLEO</name>
<feature type="signal peptide" evidence="11">
    <location>
        <begin position="1"/>
        <end position="17"/>
    </location>
</feature>
<dbReference type="SUPFAM" id="SSF49899">
    <property type="entry name" value="Concanavalin A-like lectins/glucanases"/>
    <property type="match status" value="1"/>
</dbReference>
<evidence type="ECO:0000256" key="5">
    <source>
        <dbReference type="ARBA" id="ARBA00023180"/>
    </source>
</evidence>
<evidence type="ECO:0000256" key="3">
    <source>
        <dbReference type="ARBA" id="ARBA00022801"/>
    </source>
</evidence>
<accession>A0A9P4QWG1</accession>
<dbReference type="EMBL" id="ML996181">
    <property type="protein sequence ID" value="KAF2732171.1"/>
    <property type="molecule type" value="Genomic_DNA"/>
</dbReference>
<keyword evidence="8 9" id="KW-0624">Polysaccharide degradation</keyword>
<dbReference type="Pfam" id="PF00840">
    <property type="entry name" value="Glyco_hydro_7"/>
    <property type="match status" value="1"/>
</dbReference>
<dbReference type="GO" id="GO:0008810">
    <property type="term" value="F:cellulase activity"/>
    <property type="evidence" value="ECO:0007669"/>
    <property type="project" value="UniProtKB-EC"/>
</dbReference>
<dbReference type="InterPro" id="IPR013320">
    <property type="entry name" value="ConA-like_dom_sf"/>
</dbReference>
<keyword evidence="13" id="KW-1185">Reference proteome</keyword>
<evidence type="ECO:0000256" key="2">
    <source>
        <dbReference type="ARBA" id="ARBA00006044"/>
    </source>
</evidence>
<dbReference type="PANTHER" id="PTHR33753:SF1">
    <property type="entry name" value="ENDO-BETA-1,4-GLUCANASE CELB"/>
    <property type="match status" value="1"/>
</dbReference>
<evidence type="ECO:0000256" key="9">
    <source>
        <dbReference type="RuleBase" id="RU361164"/>
    </source>
</evidence>
<evidence type="ECO:0000313" key="12">
    <source>
        <dbReference type="EMBL" id="KAF2732171.1"/>
    </source>
</evidence>
<evidence type="ECO:0000256" key="6">
    <source>
        <dbReference type="ARBA" id="ARBA00023277"/>
    </source>
</evidence>
<organism evidence="12 13">
    <name type="scientific">Polyplosphaeria fusca</name>
    <dbReference type="NCBI Taxonomy" id="682080"/>
    <lineage>
        <taxon>Eukaryota</taxon>
        <taxon>Fungi</taxon>
        <taxon>Dikarya</taxon>
        <taxon>Ascomycota</taxon>
        <taxon>Pezizomycotina</taxon>
        <taxon>Dothideomycetes</taxon>
        <taxon>Pleosporomycetidae</taxon>
        <taxon>Pleosporales</taxon>
        <taxon>Tetraplosphaeriaceae</taxon>
        <taxon>Polyplosphaeria</taxon>
    </lineage>
</organism>
<evidence type="ECO:0000256" key="11">
    <source>
        <dbReference type="SAM" id="SignalP"/>
    </source>
</evidence>
<comment type="catalytic activity">
    <reaction evidence="1">
        <text>Endohydrolysis of (1-&gt;4)-beta-D-glucosidic linkages in cellulose, lichenin and cereal beta-D-glucans.</text>
        <dbReference type="EC" id="3.2.1.4"/>
    </reaction>
</comment>
<evidence type="ECO:0000256" key="8">
    <source>
        <dbReference type="ARBA" id="ARBA00023326"/>
    </source>
</evidence>
<comment type="caution">
    <text evidence="12">The sequence shown here is derived from an EMBL/GenBank/DDBJ whole genome shotgun (WGS) entry which is preliminary data.</text>
</comment>
<dbReference type="OrthoDB" id="412382at2759"/>
<proteinExistence type="inferred from homology"/>
<evidence type="ECO:0000256" key="7">
    <source>
        <dbReference type="ARBA" id="ARBA00023295"/>
    </source>
</evidence>
<dbReference type="PRINTS" id="PR00734">
    <property type="entry name" value="GLHYDRLASE7"/>
</dbReference>
<keyword evidence="5" id="KW-0325">Glycoprotein</keyword>
<dbReference type="PANTHER" id="PTHR33753">
    <property type="entry name" value="1,4-BETA-D-GLUCAN CELLOBIOHYDROLASE B"/>
    <property type="match status" value="1"/>
</dbReference>
<evidence type="ECO:0000256" key="10">
    <source>
        <dbReference type="SAM" id="MobiDB-lite"/>
    </source>
</evidence>
<keyword evidence="11" id="KW-0732">Signal</keyword>
<dbReference type="InterPro" id="IPR001722">
    <property type="entry name" value="Glyco_hydro_7"/>
</dbReference>
<dbReference type="Gene3D" id="2.70.100.10">
    <property type="entry name" value="Glycoside hydrolase, family 7, domain"/>
    <property type="match status" value="1"/>
</dbReference>
<dbReference type="Proteomes" id="UP000799444">
    <property type="component" value="Unassembled WGS sequence"/>
</dbReference>
<reference evidence="12" key="1">
    <citation type="journal article" date="2020" name="Stud. Mycol.">
        <title>101 Dothideomycetes genomes: a test case for predicting lifestyles and emergence of pathogens.</title>
        <authorList>
            <person name="Haridas S."/>
            <person name="Albert R."/>
            <person name="Binder M."/>
            <person name="Bloem J."/>
            <person name="Labutti K."/>
            <person name="Salamov A."/>
            <person name="Andreopoulos B."/>
            <person name="Baker S."/>
            <person name="Barry K."/>
            <person name="Bills G."/>
            <person name="Bluhm B."/>
            <person name="Cannon C."/>
            <person name="Castanera R."/>
            <person name="Culley D."/>
            <person name="Daum C."/>
            <person name="Ezra D."/>
            <person name="Gonzalez J."/>
            <person name="Henrissat B."/>
            <person name="Kuo A."/>
            <person name="Liang C."/>
            <person name="Lipzen A."/>
            <person name="Lutzoni F."/>
            <person name="Magnuson J."/>
            <person name="Mondo S."/>
            <person name="Nolan M."/>
            <person name="Ohm R."/>
            <person name="Pangilinan J."/>
            <person name="Park H.-J."/>
            <person name="Ramirez L."/>
            <person name="Alfaro M."/>
            <person name="Sun H."/>
            <person name="Tritt A."/>
            <person name="Yoshinaga Y."/>
            <person name="Zwiers L.-H."/>
            <person name="Turgeon B."/>
            <person name="Goodwin S."/>
            <person name="Spatafora J."/>
            <person name="Crous P."/>
            <person name="Grigoriev I."/>
        </authorList>
    </citation>
    <scope>NUCLEOTIDE SEQUENCE</scope>
    <source>
        <strain evidence="12">CBS 125425</strain>
    </source>
</reference>
<gene>
    <name evidence="12" type="ORF">EJ04DRAFT_578531</name>
</gene>
<comment type="similarity">
    <text evidence="2 9">Belongs to the glycosyl hydrolase 7 (cellulase C) family.</text>
</comment>
<dbReference type="AlphaFoldDB" id="A0A9P4QWG1"/>
<feature type="chain" id="PRO_5040209598" description="Glucanase" evidence="11">
    <location>
        <begin position="18"/>
        <end position="425"/>
    </location>
</feature>
<evidence type="ECO:0000256" key="1">
    <source>
        <dbReference type="ARBA" id="ARBA00000966"/>
    </source>
</evidence>
<dbReference type="CDD" id="cd07999">
    <property type="entry name" value="GH7_CBH_EG"/>
    <property type="match status" value="1"/>
</dbReference>
<keyword evidence="3 9" id="KW-0378">Hydrolase</keyword>
<feature type="region of interest" description="Disordered" evidence="10">
    <location>
        <begin position="404"/>
        <end position="425"/>
    </location>
</feature>
<keyword evidence="6" id="KW-0119">Carbohydrate metabolism</keyword>
<dbReference type="InterPro" id="IPR037019">
    <property type="entry name" value="Glyco_hydro_7_sf"/>
</dbReference>
<keyword evidence="4 9" id="KW-0136">Cellulose degradation</keyword>
<protein>
    <recommendedName>
        <fullName evidence="9">Glucanase</fullName>
        <ecNumber evidence="9">3.2.1.-</ecNumber>
    </recommendedName>
</protein>